<comment type="caution">
    <text evidence="1">The sequence shown here is derived from an EMBL/GenBank/DDBJ whole genome shotgun (WGS) entry which is preliminary data.</text>
</comment>
<accession>A0A413VHD5</accession>
<dbReference type="AlphaFoldDB" id="A0A413VHD5"/>
<proteinExistence type="predicted"/>
<evidence type="ECO:0000313" key="1">
    <source>
        <dbReference type="EMBL" id="RHB32933.1"/>
    </source>
</evidence>
<reference evidence="1 2" key="1">
    <citation type="submission" date="2018-08" db="EMBL/GenBank/DDBJ databases">
        <title>A genome reference for cultivated species of the human gut microbiota.</title>
        <authorList>
            <person name="Zou Y."/>
            <person name="Xue W."/>
            <person name="Luo G."/>
        </authorList>
    </citation>
    <scope>NUCLEOTIDE SEQUENCE [LARGE SCALE GENOMIC DNA]</scope>
    <source>
        <strain evidence="1 2">AM40-30BH</strain>
    </source>
</reference>
<evidence type="ECO:0000313" key="2">
    <source>
        <dbReference type="Proteomes" id="UP000284379"/>
    </source>
</evidence>
<protein>
    <submittedName>
        <fullName evidence="1">DUF5131 family protein</fullName>
    </submittedName>
</protein>
<dbReference type="RefSeq" id="WP_002560142.1">
    <property type="nucleotide sequence ID" value="NZ_CABJFV010000017.1"/>
</dbReference>
<dbReference type="Proteomes" id="UP000284379">
    <property type="component" value="Unassembled WGS sequence"/>
</dbReference>
<dbReference type="InterPro" id="IPR011101">
    <property type="entry name" value="DUF5131"/>
</dbReference>
<name>A0A413VHD5_9BACE</name>
<organism evidence="1 2">
    <name type="scientific">Bacteroides nordii</name>
    <dbReference type="NCBI Taxonomy" id="291645"/>
    <lineage>
        <taxon>Bacteria</taxon>
        <taxon>Pseudomonadati</taxon>
        <taxon>Bacteroidota</taxon>
        <taxon>Bacteroidia</taxon>
        <taxon>Bacteroidales</taxon>
        <taxon>Bacteroidaceae</taxon>
        <taxon>Bacteroides</taxon>
    </lineage>
</organism>
<gene>
    <name evidence="1" type="ORF">DW888_16590</name>
</gene>
<dbReference type="Pfam" id="PF07505">
    <property type="entry name" value="DUF5131"/>
    <property type="match status" value="1"/>
</dbReference>
<dbReference type="EMBL" id="QSGO01000017">
    <property type="protein sequence ID" value="RHB32933.1"/>
    <property type="molecule type" value="Genomic_DNA"/>
</dbReference>
<sequence length="255" mass="29578">MIMSASWNPWHGCTKISAGCKYCYVYRQDEMYGADTSSREVRKTANFSLPVKLKRDKSYKIESGKLVYTCFTSDFFVDGADEWRAEAWAMIREREDLDFFIFTKRIDRFKVGLPADWGNGYKNVIIGCTVENQEMADYRLPIFKELPIRHKVIIAAPLLENLVLSPYLDDTIEEVAASGESGNDARICDYEWILDIRKQCIEKDIPFCFHQTGAKLLKDGKLYRIKRYYQIAQAWKAGINYRIGRDGKPEKRGIL</sequence>